<dbReference type="InterPro" id="IPR000700">
    <property type="entry name" value="PAS-assoc_C"/>
</dbReference>
<dbReference type="SMART" id="SM00387">
    <property type="entry name" value="HATPase_c"/>
    <property type="match status" value="1"/>
</dbReference>
<dbReference type="PROSITE" id="PS50109">
    <property type="entry name" value="HIS_KIN"/>
    <property type="match status" value="1"/>
</dbReference>
<accession>F3L328</accession>
<dbReference type="InterPro" id="IPR005467">
    <property type="entry name" value="His_kinase_dom"/>
</dbReference>
<dbReference type="SUPFAM" id="SSF55785">
    <property type="entry name" value="PYP-like sensor domain (PAS domain)"/>
    <property type="match status" value="1"/>
</dbReference>
<dbReference type="Proteomes" id="UP000005615">
    <property type="component" value="Unassembled WGS sequence"/>
</dbReference>
<dbReference type="AlphaFoldDB" id="F3L328"/>
<dbReference type="CDD" id="cd00075">
    <property type="entry name" value="HATPase"/>
    <property type="match status" value="1"/>
</dbReference>
<dbReference type="InterPro" id="IPR003594">
    <property type="entry name" value="HATPase_dom"/>
</dbReference>
<sequence length="986" mass="107677">MSFSLGQALVAIIGYLTLLFGVAHAAEKGWISKRITEHPAVYILSLGVFAGAMATNGAVELAHWEGYGALTYFLGATLAFMASALILFPVLRLCRIYQLSSLADLLTFRFRSEFVGAGITIAMCLALLPFFALQIQAVADSIHIIASGAPDVTLESERHDGLAFLFCLIVIIFAILFGTRNPLSKVRNTGLVTAIAFESIMKLLAFSLAGVLIVWQVFGDFGAFDAWFAANREILIPSIRADTDASTRTALMLFFASTVCMPHIFHMIFAENPKVEELRTASWALPLFLLALSLPVLPIAWASLATNQPLAPEYAALGIGIQSQSPAILMLSFVATLSAASATLIVSTLALSNMCLKHLVLPLSIIPMDTEHGIYRQLIWIRRLLIALLILAGFASFLVISHRETLAQLGLIAFVGTAQFLPGVIASLYWPSANRIGLLGGLSAGLFIWGLLLLAPLILGQSVVDPDWFESTGLDTTITTTVSLAVNILIFLSLSMILPTTREEKIAAEICSMDDLNRPARQSLNLRSAQEFIVNLAAGLGEDTARAEVNRAMRELQLEQDESRPYALRRLRARLEANLSGLLGPSVAHSMVSRYLPYSAAADDGSEDINLIELQLDRAQLQFTGLAADLNNLRHHYRETLNTLPIGVCSLGSDGEILMWNESMEFITRIPADDVLGSLITEVSEPWGRILTQFSAQDTDQVVRQKVQMPNKQSRWVSLHKSPILDNALTARDRVIVVEDITEYVQLEHELMHNERLASIGRLAAGVAHEVGNPVTGIACLAQNLAYAESKAEIDETASDILKQTQRISRIVESLVRFSHAGDVSSDNRLAPCNVADCADEAANLLLLDPGTKHVSFINECDREILVIADPQKLLQIFINLYSNARDACDIDGKITTSARIKKNGRVEIMVEDDGVGIPEHEIERIFEPFFTTKDPGAGTGLGLALVFTMMEEMEGEVDVRSTCSPEESSGTRFLLTLNEGRYNDA</sequence>
<dbReference type="RefSeq" id="WP_009576192.1">
    <property type="nucleotide sequence ID" value="NZ_AEIG01000058.1"/>
</dbReference>
<dbReference type="GO" id="GO:0016020">
    <property type="term" value="C:membrane"/>
    <property type="evidence" value="ECO:0007669"/>
    <property type="project" value="UniProtKB-SubCell"/>
</dbReference>
<dbReference type="Gene3D" id="1.10.287.130">
    <property type="match status" value="1"/>
</dbReference>
<dbReference type="CDD" id="cd00082">
    <property type="entry name" value="HisKA"/>
    <property type="match status" value="1"/>
</dbReference>
<dbReference type="eggNOG" id="COG0591">
    <property type="taxonomic scope" value="Bacteria"/>
</dbReference>
<keyword evidence="10" id="KW-0067">ATP-binding</keyword>
<evidence type="ECO:0000256" key="11">
    <source>
        <dbReference type="ARBA" id="ARBA00022989"/>
    </source>
</evidence>
<reference evidence="14 15" key="1">
    <citation type="journal article" date="2011" name="J. Bacteriol.">
        <title>Genome sequence of strain IMCC3088, a proteorhodopsin-containing marine bacterium belonging to the OM60/NOR5 clade.</title>
        <authorList>
            <person name="Jang Y."/>
            <person name="Oh H.M."/>
            <person name="Kang I."/>
            <person name="Lee K."/>
            <person name="Yang S.J."/>
            <person name="Cho J.C."/>
        </authorList>
    </citation>
    <scope>NUCLEOTIDE SEQUENCE [LARGE SCALE GENOMIC DNA]</scope>
    <source>
        <strain evidence="14 15">IMCC3088</strain>
    </source>
</reference>
<dbReference type="InterPro" id="IPR036890">
    <property type="entry name" value="HATPase_C_sf"/>
</dbReference>
<dbReference type="InterPro" id="IPR001734">
    <property type="entry name" value="Na/solute_symporter"/>
</dbReference>
<evidence type="ECO:0000256" key="12">
    <source>
        <dbReference type="ARBA" id="ARBA00023012"/>
    </source>
</evidence>
<keyword evidence="9" id="KW-0418">Kinase</keyword>
<dbReference type="NCBIfam" id="TIGR00229">
    <property type="entry name" value="sensory_box"/>
    <property type="match status" value="1"/>
</dbReference>
<comment type="subcellular location">
    <subcellularLocation>
        <location evidence="2">Membrane</location>
        <topology evidence="2">Multi-pass membrane protein</topology>
    </subcellularLocation>
</comment>
<protein>
    <recommendedName>
        <fullName evidence="4">histidine kinase</fullName>
        <ecNumber evidence="4">2.7.13.3</ecNumber>
    </recommendedName>
</protein>
<comment type="similarity">
    <text evidence="3">Belongs to the sodium:solute symporter (SSF) (TC 2.A.21) family.</text>
</comment>
<evidence type="ECO:0000256" key="5">
    <source>
        <dbReference type="ARBA" id="ARBA00022553"/>
    </source>
</evidence>
<dbReference type="SMART" id="SM00091">
    <property type="entry name" value="PAS"/>
    <property type="match status" value="1"/>
</dbReference>
<dbReference type="InterPro" id="IPR003661">
    <property type="entry name" value="HisK_dim/P_dom"/>
</dbReference>
<dbReference type="eggNOG" id="COG4191">
    <property type="taxonomic scope" value="Bacteria"/>
</dbReference>
<evidence type="ECO:0000313" key="14">
    <source>
        <dbReference type="EMBL" id="EGG29268.1"/>
    </source>
</evidence>
<gene>
    <name evidence="14" type="ORF">IMCC3088_1952</name>
</gene>
<keyword evidence="12" id="KW-0902">Two-component regulatory system</keyword>
<evidence type="ECO:0000256" key="10">
    <source>
        <dbReference type="ARBA" id="ARBA00022840"/>
    </source>
</evidence>
<dbReference type="InterPro" id="IPR038377">
    <property type="entry name" value="Na/Glc_symporter_sf"/>
</dbReference>
<dbReference type="GO" id="GO:0005524">
    <property type="term" value="F:ATP binding"/>
    <property type="evidence" value="ECO:0007669"/>
    <property type="project" value="UniProtKB-KW"/>
</dbReference>
<dbReference type="Pfam" id="PF00512">
    <property type="entry name" value="HisKA"/>
    <property type="match status" value="1"/>
</dbReference>
<evidence type="ECO:0000313" key="15">
    <source>
        <dbReference type="Proteomes" id="UP000005615"/>
    </source>
</evidence>
<dbReference type="EMBL" id="AEIG01000058">
    <property type="protein sequence ID" value="EGG29268.1"/>
    <property type="molecule type" value="Genomic_DNA"/>
</dbReference>
<dbReference type="Gene3D" id="3.30.450.20">
    <property type="entry name" value="PAS domain"/>
    <property type="match status" value="1"/>
</dbReference>
<dbReference type="Gene3D" id="3.30.565.10">
    <property type="entry name" value="Histidine kinase-like ATPase, C-terminal domain"/>
    <property type="match status" value="1"/>
</dbReference>
<dbReference type="InterPro" id="IPR013767">
    <property type="entry name" value="PAS_fold"/>
</dbReference>
<organism evidence="14 15">
    <name type="scientific">Aequoribacter fuscus</name>
    <dbReference type="NCBI Taxonomy" id="2518989"/>
    <lineage>
        <taxon>Bacteria</taxon>
        <taxon>Pseudomonadati</taxon>
        <taxon>Pseudomonadota</taxon>
        <taxon>Gammaproteobacteria</taxon>
        <taxon>Cellvibrionales</taxon>
        <taxon>Halieaceae</taxon>
        <taxon>Aequoribacter</taxon>
    </lineage>
</organism>
<keyword evidence="6" id="KW-0808">Transferase</keyword>
<dbReference type="EC" id="2.7.13.3" evidence="4"/>
<dbReference type="Gene3D" id="1.20.1730.10">
    <property type="entry name" value="Sodium/glucose cotransporter"/>
    <property type="match status" value="1"/>
</dbReference>
<dbReference type="PROSITE" id="PS50113">
    <property type="entry name" value="PAC"/>
    <property type="match status" value="1"/>
</dbReference>
<dbReference type="InterPro" id="IPR000014">
    <property type="entry name" value="PAS"/>
</dbReference>
<evidence type="ECO:0000256" key="4">
    <source>
        <dbReference type="ARBA" id="ARBA00012438"/>
    </source>
</evidence>
<evidence type="ECO:0000256" key="3">
    <source>
        <dbReference type="ARBA" id="ARBA00006434"/>
    </source>
</evidence>
<dbReference type="SUPFAM" id="SSF47384">
    <property type="entry name" value="Homodimeric domain of signal transducing histidine kinase"/>
    <property type="match status" value="1"/>
</dbReference>
<dbReference type="STRING" id="2518989.IMCC3088_1952"/>
<evidence type="ECO:0000256" key="13">
    <source>
        <dbReference type="ARBA" id="ARBA00023136"/>
    </source>
</evidence>
<evidence type="ECO:0000256" key="2">
    <source>
        <dbReference type="ARBA" id="ARBA00004141"/>
    </source>
</evidence>
<evidence type="ECO:0000256" key="6">
    <source>
        <dbReference type="ARBA" id="ARBA00022679"/>
    </source>
</evidence>
<dbReference type="InterPro" id="IPR035965">
    <property type="entry name" value="PAS-like_dom_sf"/>
</dbReference>
<name>F3L328_9GAMM</name>
<dbReference type="PRINTS" id="PR00344">
    <property type="entry name" value="BCTRLSENSOR"/>
</dbReference>
<keyword evidence="13" id="KW-0472">Membrane</keyword>
<dbReference type="Pfam" id="PF00989">
    <property type="entry name" value="PAS"/>
    <property type="match status" value="1"/>
</dbReference>
<dbReference type="CDD" id="cd00130">
    <property type="entry name" value="PAS"/>
    <property type="match status" value="1"/>
</dbReference>
<dbReference type="GO" id="GO:0022857">
    <property type="term" value="F:transmembrane transporter activity"/>
    <property type="evidence" value="ECO:0007669"/>
    <property type="project" value="InterPro"/>
</dbReference>
<evidence type="ECO:0000256" key="7">
    <source>
        <dbReference type="ARBA" id="ARBA00022692"/>
    </source>
</evidence>
<dbReference type="OrthoDB" id="9764438at2"/>
<dbReference type="InterPro" id="IPR004358">
    <property type="entry name" value="Sig_transdc_His_kin-like_C"/>
</dbReference>
<dbReference type="PROSITE" id="PS50283">
    <property type="entry name" value="NA_SOLUT_SYMP_3"/>
    <property type="match status" value="1"/>
</dbReference>
<dbReference type="PROSITE" id="PS50112">
    <property type="entry name" value="PAS"/>
    <property type="match status" value="1"/>
</dbReference>
<keyword evidence="7" id="KW-0812">Transmembrane</keyword>
<dbReference type="GO" id="GO:0006355">
    <property type="term" value="P:regulation of DNA-templated transcription"/>
    <property type="evidence" value="ECO:0007669"/>
    <property type="project" value="InterPro"/>
</dbReference>
<keyword evidence="15" id="KW-1185">Reference proteome</keyword>
<dbReference type="SMART" id="SM00388">
    <property type="entry name" value="HisKA"/>
    <property type="match status" value="1"/>
</dbReference>
<keyword evidence="5" id="KW-0597">Phosphoprotein</keyword>
<keyword evidence="11" id="KW-1133">Transmembrane helix</keyword>
<proteinExistence type="inferred from homology"/>
<dbReference type="Pfam" id="PF02518">
    <property type="entry name" value="HATPase_c"/>
    <property type="match status" value="1"/>
</dbReference>
<comment type="caution">
    <text evidence="14">The sequence shown here is derived from an EMBL/GenBank/DDBJ whole genome shotgun (WGS) entry which is preliminary data.</text>
</comment>
<evidence type="ECO:0000256" key="9">
    <source>
        <dbReference type="ARBA" id="ARBA00022777"/>
    </source>
</evidence>
<keyword evidence="8" id="KW-0547">Nucleotide-binding</keyword>
<evidence type="ECO:0000256" key="1">
    <source>
        <dbReference type="ARBA" id="ARBA00000085"/>
    </source>
</evidence>
<dbReference type="PANTHER" id="PTHR43065:SF10">
    <property type="entry name" value="PEROXIDE STRESS-ACTIVATED HISTIDINE KINASE MAK3"/>
    <property type="match status" value="1"/>
</dbReference>
<evidence type="ECO:0000256" key="8">
    <source>
        <dbReference type="ARBA" id="ARBA00022741"/>
    </source>
</evidence>
<comment type="catalytic activity">
    <reaction evidence="1">
        <text>ATP + protein L-histidine = ADP + protein N-phospho-L-histidine.</text>
        <dbReference type="EC" id="2.7.13.3"/>
    </reaction>
</comment>
<dbReference type="SUPFAM" id="SSF55874">
    <property type="entry name" value="ATPase domain of HSP90 chaperone/DNA topoisomerase II/histidine kinase"/>
    <property type="match status" value="1"/>
</dbReference>
<dbReference type="GO" id="GO:0000155">
    <property type="term" value="F:phosphorelay sensor kinase activity"/>
    <property type="evidence" value="ECO:0007669"/>
    <property type="project" value="InterPro"/>
</dbReference>
<dbReference type="PANTHER" id="PTHR43065">
    <property type="entry name" value="SENSOR HISTIDINE KINASE"/>
    <property type="match status" value="1"/>
</dbReference>
<dbReference type="InterPro" id="IPR036097">
    <property type="entry name" value="HisK_dim/P_sf"/>
</dbReference>